<keyword evidence="1" id="KW-0732">Signal</keyword>
<feature type="chain" id="PRO_5047123593" description="Ricin B lectin domain-containing protein" evidence="1">
    <location>
        <begin position="27"/>
        <end position="282"/>
    </location>
</feature>
<keyword evidence="4" id="KW-1185">Reference proteome</keyword>
<dbReference type="PROSITE" id="PS50231">
    <property type="entry name" value="RICIN_B_LECTIN"/>
    <property type="match status" value="1"/>
</dbReference>
<dbReference type="SUPFAM" id="SSF49265">
    <property type="entry name" value="Fibronectin type III"/>
    <property type="match status" value="1"/>
</dbReference>
<reference evidence="4" key="1">
    <citation type="journal article" date="2019" name="Int. J. Syst. Evol. Microbiol.">
        <title>The Global Catalogue of Microorganisms (GCM) 10K type strain sequencing project: providing services to taxonomists for standard genome sequencing and annotation.</title>
        <authorList>
            <consortium name="The Broad Institute Genomics Platform"/>
            <consortium name="The Broad Institute Genome Sequencing Center for Infectious Disease"/>
            <person name="Wu L."/>
            <person name="Ma J."/>
        </authorList>
    </citation>
    <scope>NUCLEOTIDE SEQUENCE [LARGE SCALE GENOMIC DNA]</scope>
    <source>
        <strain evidence="4">JCM 10696</strain>
    </source>
</reference>
<organism evidence="3 4">
    <name type="scientific">Actinocorallia libanotica</name>
    <dbReference type="NCBI Taxonomy" id="46162"/>
    <lineage>
        <taxon>Bacteria</taxon>
        <taxon>Bacillati</taxon>
        <taxon>Actinomycetota</taxon>
        <taxon>Actinomycetes</taxon>
        <taxon>Streptosporangiales</taxon>
        <taxon>Thermomonosporaceae</taxon>
        <taxon>Actinocorallia</taxon>
    </lineage>
</organism>
<evidence type="ECO:0000256" key="1">
    <source>
        <dbReference type="SAM" id="SignalP"/>
    </source>
</evidence>
<proteinExistence type="predicted"/>
<feature type="domain" description="Ricin B lectin" evidence="2">
    <location>
        <begin position="146"/>
        <end position="279"/>
    </location>
</feature>
<comment type="caution">
    <text evidence="3">The sequence shown here is derived from an EMBL/GenBank/DDBJ whole genome shotgun (WGS) entry which is preliminary data.</text>
</comment>
<sequence length="282" mass="29176">MKLVRSAFAAFATAAAVFGVPSAAWAAAPETPEALRISESAYSGFQQCFTATPPTVGSQFGPQFSASPAGSAPQPGLMATLEIARPGEEPFLRRTEATWPSGSVWGFTVSPGTFTPGSYEFRMRAENSEGVSAWSDWCGFTVTGAAPTDTAYSPDGGEHCLGVKDSGTADGTPVRLEDCTGAPGQAWRVDEAAGTLVNSPSGKCLDVAGGLTFSGTRVQLYSCNGTGAQKWLRDKPSAGSFLNSASGKCLDVRLASFTAGTPVQIYTCNGTGAQTWSQHALT</sequence>
<dbReference type="RefSeq" id="WP_344236952.1">
    <property type="nucleotide sequence ID" value="NZ_BAAAHH010000002.1"/>
</dbReference>
<dbReference type="Pfam" id="PF00652">
    <property type="entry name" value="Ricin_B_lectin"/>
    <property type="match status" value="1"/>
</dbReference>
<dbReference type="Gene3D" id="2.80.10.50">
    <property type="match status" value="2"/>
</dbReference>
<gene>
    <name evidence="3" type="ORF">GCM10009550_08960</name>
</gene>
<name>A0ABP4AQR2_9ACTN</name>
<protein>
    <recommendedName>
        <fullName evidence="2">Ricin B lectin domain-containing protein</fullName>
    </recommendedName>
</protein>
<dbReference type="CDD" id="cd00161">
    <property type="entry name" value="beta-trefoil_Ricin-like"/>
    <property type="match status" value="1"/>
</dbReference>
<dbReference type="EMBL" id="BAAAHH010000002">
    <property type="protein sequence ID" value="GAA0939984.1"/>
    <property type="molecule type" value="Genomic_DNA"/>
</dbReference>
<dbReference type="Proteomes" id="UP001500665">
    <property type="component" value="Unassembled WGS sequence"/>
</dbReference>
<accession>A0ABP4AQR2</accession>
<evidence type="ECO:0000259" key="2">
    <source>
        <dbReference type="SMART" id="SM00458"/>
    </source>
</evidence>
<feature type="signal peptide" evidence="1">
    <location>
        <begin position="1"/>
        <end position="26"/>
    </location>
</feature>
<dbReference type="SUPFAM" id="SSF50370">
    <property type="entry name" value="Ricin B-like lectins"/>
    <property type="match status" value="1"/>
</dbReference>
<dbReference type="InterPro" id="IPR000772">
    <property type="entry name" value="Ricin_B_lectin"/>
</dbReference>
<evidence type="ECO:0000313" key="4">
    <source>
        <dbReference type="Proteomes" id="UP001500665"/>
    </source>
</evidence>
<dbReference type="SMART" id="SM00458">
    <property type="entry name" value="RICIN"/>
    <property type="match status" value="1"/>
</dbReference>
<dbReference type="InterPro" id="IPR036116">
    <property type="entry name" value="FN3_sf"/>
</dbReference>
<evidence type="ECO:0000313" key="3">
    <source>
        <dbReference type="EMBL" id="GAA0939984.1"/>
    </source>
</evidence>
<dbReference type="InterPro" id="IPR035992">
    <property type="entry name" value="Ricin_B-like_lectins"/>
</dbReference>